<reference evidence="2" key="1">
    <citation type="journal article" date="2020" name="mSystems">
        <title>Genome- and Community-Level Interaction Insights into Carbon Utilization and Element Cycling Functions of Hydrothermarchaeota in Hydrothermal Sediment.</title>
        <authorList>
            <person name="Zhou Z."/>
            <person name="Liu Y."/>
            <person name="Xu W."/>
            <person name="Pan J."/>
            <person name="Luo Z.H."/>
            <person name="Li M."/>
        </authorList>
    </citation>
    <scope>NUCLEOTIDE SEQUENCE [LARGE SCALE GENOMIC DNA]</scope>
    <source>
        <strain evidence="2">SpSt-418</strain>
    </source>
</reference>
<sequence>MVLRLFQVLAVVLMGVQLGVSYAHFMQMPGKLALPLDCYILVQNQVISYRVKLAFIEIPSIVSAIAATILLRNQRRAFWLTLLGAICMIAMWMIWAIWIQPINQQIDGWTATTAPTNWSDIRYQWHFYHLIRLVLAAIGMSALTFSLFSNRVKPVS</sequence>
<proteinExistence type="predicted"/>
<name>A0A7C3PTN0_9CYAN</name>
<dbReference type="AlphaFoldDB" id="A0A7C3PTN0"/>
<dbReference type="EMBL" id="DSRU01000350">
    <property type="protein sequence ID" value="HFN00922.1"/>
    <property type="molecule type" value="Genomic_DNA"/>
</dbReference>
<accession>A0A7C3PTN0</accession>
<dbReference type="InterPro" id="IPR013901">
    <property type="entry name" value="Anthrone_oxy"/>
</dbReference>
<gene>
    <name evidence="2" type="ORF">ENR64_24840</name>
</gene>
<evidence type="ECO:0000256" key="1">
    <source>
        <dbReference type="SAM" id="Phobius"/>
    </source>
</evidence>
<keyword evidence="1" id="KW-1133">Transmembrane helix</keyword>
<protein>
    <submittedName>
        <fullName evidence="2">DUF1772 domain-containing protein</fullName>
    </submittedName>
</protein>
<evidence type="ECO:0000313" key="2">
    <source>
        <dbReference type="EMBL" id="HFN00922.1"/>
    </source>
</evidence>
<comment type="caution">
    <text evidence="2">The sequence shown here is derived from an EMBL/GenBank/DDBJ whole genome shotgun (WGS) entry which is preliminary data.</text>
</comment>
<keyword evidence="1" id="KW-0812">Transmembrane</keyword>
<feature type="transmembrane region" description="Helical" evidence="1">
    <location>
        <begin position="78"/>
        <end position="99"/>
    </location>
</feature>
<feature type="transmembrane region" description="Helical" evidence="1">
    <location>
        <begin position="127"/>
        <end position="148"/>
    </location>
</feature>
<keyword evidence="1" id="KW-0472">Membrane</keyword>
<organism evidence="2">
    <name type="scientific">Oscillatoriales cyanobacterium SpSt-418</name>
    <dbReference type="NCBI Taxonomy" id="2282169"/>
    <lineage>
        <taxon>Bacteria</taxon>
        <taxon>Bacillati</taxon>
        <taxon>Cyanobacteriota</taxon>
        <taxon>Cyanophyceae</taxon>
        <taxon>Oscillatoriophycideae</taxon>
        <taxon>Oscillatoriales</taxon>
    </lineage>
</organism>
<dbReference type="Pfam" id="PF08592">
    <property type="entry name" value="Anthrone_oxy"/>
    <property type="match status" value="1"/>
</dbReference>
<feature type="transmembrane region" description="Helical" evidence="1">
    <location>
        <begin position="47"/>
        <end position="71"/>
    </location>
</feature>